<keyword evidence="14" id="KW-0032">Aminotransferase</keyword>
<gene>
    <name evidence="14" type="primary">ABZ1</name>
    <name evidence="14" type="ORF">HK105_203687</name>
</gene>
<proteinExistence type="inferred from homology"/>
<evidence type="ECO:0000256" key="8">
    <source>
        <dbReference type="ARBA" id="ARBA00031329"/>
    </source>
</evidence>
<dbReference type="NCBIfam" id="TIGR00566">
    <property type="entry name" value="trpG_papA"/>
    <property type="match status" value="1"/>
</dbReference>
<dbReference type="Gene3D" id="3.60.120.10">
    <property type="entry name" value="Anthranilate synthase"/>
    <property type="match status" value="1"/>
</dbReference>
<name>A0ABR4NBM1_9FUNG</name>
<comment type="catalytic activity">
    <reaction evidence="1">
        <text>chorismate + L-glutamine = 4-amino-4-deoxychorismate + L-glutamate</text>
        <dbReference type="Rhea" id="RHEA:11672"/>
        <dbReference type="ChEBI" id="CHEBI:29748"/>
        <dbReference type="ChEBI" id="CHEBI:29985"/>
        <dbReference type="ChEBI" id="CHEBI:58359"/>
        <dbReference type="ChEBI" id="CHEBI:58406"/>
        <dbReference type="EC" id="2.6.1.85"/>
    </reaction>
</comment>
<comment type="similarity">
    <text evidence="3">In the C-terminal section; belongs to the anthranilate synthase component I family.</text>
</comment>
<dbReference type="Pfam" id="PF00117">
    <property type="entry name" value="GATase"/>
    <property type="match status" value="1"/>
</dbReference>
<dbReference type="InterPro" id="IPR006221">
    <property type="entry name" value="TrpG/PapA_dom"/>
</dbReference>
<feature type="compositionally biased region" description="Basic and acidic residues" evidence="10">
    <location>
        <begin position="613"/>
        <end position="623"/>
    </location>
</feature>
<feature type="domain" description="Chorismate-utilising enzyme C-terminal" evidence="12">
    <location>
        <begin position="509"/>
        <end position="782"/>
    </location>
</feature>
<comment type="pathway">
    <text evidence="2">Cofactor biosynthesis; tetrahydrofolate biosynthesis; 4-aminobenzoate from chorismate: step 1/2.</text>
</comment>
<keyword evidence="5 14" id="KW-0808">Transferase</keyword>
<dbReference type="InterPro" id="IPR019999">
    <property type="entry name" value="Anth_synth_I-like"/>
</dbReference>
<dbReference type="Proteomes" id="UP001527925">
    <property type="component" value="Unassembled WGS sequence"/>
</dbReference>
<feature type="domain" description="Anthranilate synthase component I N-terminal" evidence="13">
    <location>
        <begin position="281"/>
        <end position="445"/>
    </location>
</feature>
<evidence type="ECO:0000259" key="13">
    <source>
        <dbReference type="Pfam" id="PF04715"/>
    </source>
</evidence>
<dbReference type="InterPro" id="IPR017926">
    <property type="entry name" value="GATASE"/>
</dbReference>
<accession>A0ABR4NBM1</accession>
<dbReference type="EMBL" id="JADGIZ020000014">
    <property type="protein sequence ID" value="KAL2916908.1"/>
    <property type="molecule type" value="Genomic_DNA"/>
</dbReference>
<protein>
    <recommendedName>
        <fullName evidence="4">aminodeoxychorismate synthase</fullName>
        <ecNumber evidence="4">2.6.1.85</ecNumber>
    </recommendedName>
    <alternativeName>
        <fullName evidence="8">Para-aminobenzoate synthase</fullName>
    </alternativeName>
    <alternativeName>
        <fullName evidence="9">p-aminobenzoic acid synthase</fullName>
    </alternativeName>
</protein>
<dbReference type="EC" id="2.6.1.85" evidence="4"/>
<dbReference type="PRINTS" id="PR00097">
    <property type="entry name" value="ANTSNTHASEII"/>
</dbReference>
<evidence type="ECO:0000313" key="15">
    <source>
        <dbReference type="Proteomes" id="UP001527925"/>
    </source>
</evidence>
<evidence type="ECO:0000256" key="7">
    <source>
        <dbReference type="ARBA" id="ARBA00022962"/>
    </source>
</evidence>
<evidence type="ECO:0000313" key="14">
    <source>
        <dbReference type="EMBL" id="KAL2916908.1"/>
    </source>
</evidence>
<sequence length="796" mass="86822">MPRMHAPADPRAADADETAAQALRPLRILIVDNYDSYTFNLFQLCTVVPALLPVVVRNDQFEWPEFRDSVLPHFDAVVVSPGPGRPDRHEDFGVCGQLLAHAAVPILGVCLGHQGLAAVHGGSVITADPPMHGRLSDVHHSASDLFAGLPSPFKAVRYHSLVVDPQNLPSELVKTAWTHNGGDGKPDIIMGMRHASRPIWSVQFHPESICTDYGQRIIANFIDLAASFWAESNIPSRAGTLPAEIASTTVLPSALAAPRPTERQLSAVVRAIASCSVAADAAFQRLFAAQDVTFWLDSARVESGLSRFSYMGDASGPLSFDLKYSLASRQLIRREAGTVVSTTTLDRHDTMFAHLSQIMIDASVPRERVVMDPRGASLPVEFPFLGGLVGFFGYEMKAESMRWHTAERDAMNAFQTESAGTTPDAAFIFADRVVVFDHLAGHIYLVALTDTNDAHLDRCQRDWIERTAQAISEMAAVPVEPSPALAPPTAAQAAKANPKSGWMTLAHDRPAYLHNIQESLSKINQGETYEVCLTTQLSRNLGASHRHPLELYQHLRRRNPAPYGGFLSFGGGLFIASSSPERFLRLETDGWLSMKPIKGTLPRATAHNFPGSPEERQREDDRRKKALATSEKDRSENLMIVDLIRNDLNQISEARSVHVPHLMVVESYATVHQLVSTVKGKLRPELTAVDAVMRTFPPGSMTGAPKLRTVHILEQLETIPRGPYSGALGFFSVTGPADFSVVIRTAVFSRQPDGNTVVSIGAGGAIVALSDPSDEFDEMLLKANSVLPSLVATFDE</sequence>
<evidence type="ECO:0000259" key="12">
    <source>
        <dbReference type="Pfam" id="PF00425"/>
    </source>
</evidence>
<dbReference type="InterPro" id="IPR015890">
    <property type="entry name" value="Chorismate_C"/>
</dbReference>
<keyword evidence="7" id="KW-0315">Glutamine amidotransferase</keyword>
<dbReference type="Gene3D" id="3.40.50.880">
    <property type="match status" value="1"/>
</dbReference>
<dbReference type="SUPFAM" id="SSF52317">
    <property type="entry name" value="Class I glutamine amidotransferase-like"/>
    <property type="match status" value="1"/>
</dbReference>
<dbReference type="InterPro" id="IPR029062">
    <property type="entry name" value="Class_I_gatase-like"/>
</dbReference>
<reference evidence="14 15" key="1">
    <citation type="submission" date="2023-09" db="EMBL/GenBank/DDBJ databases">
        <title>Pangenome analysis of Batrachochytrium dendrobatidis and related Chytrids.</title>
        <authorList>
            <person name="Yacoub M.N."/>
            <person name="Stajich J.E."/>
            <person name="James T.Y."/>
        </authorList>
    </citation>
    <scope>NUCLEOTIDE SEQUENCE [LARGE SCALE GENOMIC DNA]</scope>
    <source>
        <strain evidence="14 15">JEL0888</strain>
    </source>
</reference>
<evidence type="ECO:0000256" key="1">
    <source>
        <dbReference type="ARBA" id="ARBA00001000"/>
    </source>
</evidence>
<feature type="region of interest" description="Disordered" evidence="10">
    <location>
        <begin position="602"/>
        <end position="631"/>
    </location>
</feature>
<evidence type="ECO:0000256" key="5">
    <source>
        <dbReference type="ARBA" id="ARBA00022679"/>
    </source>
</evidence>
<dbReference type="Pfam" id="PF00425">
    <property type="entry name" value="Chorismate_bind"/>
    <property type="match status" value="1"/>
</dbReference>
<dbReference type="InterPro" id="IPR006805">
    <property type="entry name" value="Anth_synth_I_N"/>
</dbReference>
<dbReference type="PRINTS" id="PR00096">
    <property type="entry name" value="GATASE"/>
</dbReference>
<evidence type="ECO:0000259" key="11">
    <source>
        <dbReference type="Pfam" id="PF00117"/>
    </source>
</evidence>
<evidence type="ECO:0000256" key="3">
    <source>
        <dbReference type="ARBA" id="ARBA00005970"/>
    </source>
</evidence>
<evidence type="ECO:0000256" key="4">
    <source>
        <dbReference type="ARBA" id="ARBA00013139"/>
    </source>
</evidence>
<dbReference type="SUPFAM" id="SSF56322">
    <property type="entry name" value="ADC synthase"/>
    <property type="match status" value="1"/>
</dbReference>
<comment type="caution">
    <text evidence="14">The sequence shown here is derived from an EMBL/GenBank/DDBJ whole genome shotgun (WGS) entry which is preliminary data.</text>
</comment>
<dbReference type="CDD" id="cd01743">
    <property type="entry name" value="GATase1_Anthranilate_Synthase"/>
    <property type="match status" value="1"/>
</dbReference>
<keyword evidence="15" id="KW-1185">Reference proteome</keyword>
<dbReference type="PROSITE" id="PS51273">
    <property type="entry name" value="GATASE_TYPE_1"/>
    <property type="match status" value="1"/>
</dbReference>
<keyword evidence="6" id="KW-0289">Folate biosynthesis</keyword>
<dbReference type="PANTHER" id="PTHR11236">
    <property type="entry name" value="AMINOBENZOATE/ANTHRANILATE SYNTHASE"/>
    <property type="match status" value="1"/>
</dbReference>
<evidence type="ECO:0000256" key="10">
    <source>
        <dbReference type="SAM" id="MobiDB-lite"/>
    </source>
</evidence>
<dbReference type="InterPro" id="IPR005801">
    <property type="entry name" value="ADC_synthase"/>
</dbReference>
<dbReference type="InterPro" id="IPR010117">
    <property type="entry name" value="PabB_fungal"/>
</dbReference>
<evidence type="ECO:0000256" key="2">
    <source>
        <dbReference type="ARBA" id="ARBA00005009"/>
    </source>
</evidence>
<dbReference type="Pfam" id="PF04715">
    <property type="entry name" value="Anth_synt_I_N"/>
    <property type="match status" value="1"/>
</dbReference>
<evidence type="ECO:0000256" key="6">
    <source>
        <dbReference type="ARBA" id="ARBA00022909"/>
    </source>
</evidence>
<dbReference type="GO" id="GO:0046820">
    <property type="term" value="F:4-amino-4-deoxychorismate synthase activity"/>
    <property type="evidence" value="ECO:0007669"/>
    <property type="project" value="UniProtKB-EC"/>
</dbReference>
<dbReference type="PANTHER" id="PTHR11236:SF18">
    <property type="entry name" value="AMINODEOXYCHORISMATE SYNTHASE"/>
    <property type="match status" value="1"/>
</dbReference>
<dbReference type="PRINTS" id="PR00099">
    <property type="entry name" value="CPSGATASE"/>
</dbReference>
<organism evidence="14 15">
    <name type="scientific">Polyrhizophydium stewartii</name>
    <dbReference type="NCBI Taxonomy" id="2732419"/>
    <lineage>
        <taxon>Eukaryota</taxon>
        <taxon>Fungi</taxon>
        <taxon>Fungi incertae sedis</taxon>
        <taxon>Chytridiomycota</taxon>
        <taxon>Chytridiomycota incertae sedis</taxon>
        <taxon>Chytridiomycetes</taxon>
        <taxon>Rhizophydiales</taxon>
        <taxon>Rhizophydiales incertae sedis</taxon>
        <taxon>Polyrhizophydium</taxon>
    </lineage>
</organism>
<dbReference type="NCBIfam" id="TIGR01823">
    <property type="entry name" value="PabB-fungal"/>
    <property type="match status" value="1"/>
</dbReference>
<evidence type="ECO:0000256" key="9">
    <source>
        <dbReference type="ARBA" id="ARBA00031904"/>
    </source>
</evidence>
<feature type="domain" description="Glutamine amidotransferase" evidence="11">
    <location>
        <begin position="29"/>
        <end position="222"/>
    </location>
</feature>